<organism evidence="2 3">
    <name type="scientific">Rubus argutus</name>
    <name type="common">Southern blackberry</name>
    <dbReference type="NCBI Taxonomy" id="59490"/>
    <lineage>
        <taxon>Eukaryota</taxon>
        <taxon>Viridiplantae</taxon>
        <taxon>Streptophyta</taxon>
        <taxon>Embryophyta</taxon>
        <taxon>Tracheophyta</taxon>
        <taxon>Spermatophyta</taxon>
        <taxon>Magnoliopsida</taxon>
        <taxon>eudicotyledons</taxon>
        <taxon>Gunneridae</taxon>
        <taxon>Pentapetalae</taxon>
        <taxon>rosids</taxon>
        <taxon>fabids</taxon>
        <taxon>Rosales</taxon>
        <taxon>Rosaceae</taxon>
        <taxon>Rosoideae</taxon>
        <taxon>Rosoideae incertae sedis</taxon>
        <taxon>Rubus</taxon>
    </lineage>
</organism>
<dbReference type="EMBL" id="JBEDUW010000002">
    <property type="protein sequence ID" value="KAK9943331.1"/>
    <property type="molecule type" value="Genomic_DNA"/>
</dbReference>
<evidence type="ECO:0000313" key="2">
    <source>
        <dbReference type="EMBL" id="KAK9943331.1"/>
    </source>
</evidence>
<name>A0AAW1Y4J2_RUBAR</name>
<sequence length="85" mass="9118">MPSPARVDPVLTCPCTTGRIKCADPVAALGVVTHSNPPPPFIDLFCQPSLSMKPVPPCLTKAASTASCCKKSHEKKDRTRSRTRN</sequence>
<evidence type="ECO:0000256" key="1">
    <source>
        <dbReference type="SAM" id="MobiDB-lite"/>
    </source>
</evidence>
<feature type="compositionally biased region" description="Basic residues" evidence="1">
    <location>
        <begin position="70"/>
        <end position="85"/>
    </location>
</feature>
<comment type="caution">
    <text evidence="2">The sequence shown here is derived from an EMBL/GenBank/DDBJ whole genome shotgun (WGS) entry which is preliminary data.</text>
</comment>
<protein>
    <submittedName>
        <fullName evidence="2">Uncharacterized protein</fullName>
    </submittedName>
</protein>
<keyword evidence="3" id="KW-1185">Reference proteome</keyword>
<gene>
    <name evidence="2" type="ORF">M0R45_008941</name>
</gene>
<accession>A0AAW1Y4J2</accession>
<proteinExistence type="predicted"/>
<evidence type="ECO:0000313" key="3">
    <source>
        <dbReference type="Proteomes" id="UP001457282"/>
    </source>
</evidence>
<reference evidence="2 3" key="1">
    <citation type="journal article" date="2023" name="G3 (Bethesda)">
        <title>A chromosome-length genome assembly and annotation of blackberry (Rubus argutus, cv. 'Hillquist').</title>
        <authorList>
            <person name="Bruna T."/>
            <person name="Aryal R."/>
            <person name="Dudchenko O."/>
            <person name="Sargent D.J."/>
            <person name="Mead D."/>
            <person name="Buti M."/>
            <person name="Cavallini A."/>
            <person name="Hytonen T."/>
            <person name="Andres J."/>
            <person name="Pham M."/>
            <person name="Weisz D."/>
            <person name="Mascagni F."/>
            <person name="Usai G."/>
            <person name="Natali L."/>
            <person name="Bassil N."/>
            <person name="Fernandez G.E."/>
            <person name="Lomsadze A."/>
            <person name="Armour M."/>
            <person name="Olukolu B."/>
            <person name="Poorten T."/>
            <person name="Britton C."/>
            <person name="Davik J."/>
            <person name="Ashrafi H."/>
            <person name="Aiden E.L."/>
            <person name="Borodovsky M."/>
            <person name="Worthington M."/>
        </authorList>
    </citation>
    <scope>NUCLEOTIDE SEQUENCE [LARGE SCALE GENOMIC DNA]</scope>
    <source>
        <strain evidence="2">PI 553951</strain>
    </source>
</reference>
<dbReference type="AlphaFoldDB" id="A0AAW1Y4J2"/>
<dbReference type="Proteomes" id="UP001457282">
    <property type="component" value="Unassembled WGS sequence"/>
</dbReference>
<feature type="region of interest" description="Disordered" evidence="1">
    <location>
        <begin position="63"/>
        <end position="85"/>
    </location>
</feature>